<reference evidence="2 3" key="1">
    <citation type="submission" date="2024-04" db="EMBL/GenBank/DDBJ databases">
        <title>Genomic Markers of Mycobacteria.</title>
        <authorList>
            <person name="Soliman M.S."/>
            <person name="Elkholy A."/>
            <person name="Soliman N.S."/>
            <person name="Abbas A."/>
            <person name="Khayrat S."/>
            <person name="Shawky S."/>
        </authorList>
    </citation>
    <scope>NUCLEOTIDE SEQUENCE [LARGE SCALE GENOMIC DNA]</scope>
    <source>
        <strain evidence="2 3">Egy-CU-AM5</strain>
    </source>
</reference>
<feature type="transmembrane region" description="Helical" evidence="1">
    <location>
        <begin position="6"/>
        <end position="32"/>
    </location>
</feature>
<gene>
    <name evidence="2" type="ORF">ABFW12_35200</name>
</gene>
<name>A0ABV3VQ36_9MYCO</name>
<sequence length="69" mass="7239">MDTTTLAHIAIVITIIGVPAILGGVVYIGGIVTKIFRGAENRAFFLGYEAGHQAALDEATVDADTTIQH</sequence>
<organism evidence="2 3">
    <name type="scientific">Mycolicibacterium porcinum</name>
    <dbReference type="NCBI Taxonomy" id="39693"/>
    <lineage>
        <taxon>Bacteria</taxon>
        <taxon>Bacillati</taxon>
        <taxon>Actinomycetota</taxon>
        <taxon>Actinomycetes</taxon>
        <taxon>Mycobacteriales</taxon>
        <taxon>Mycobacteriaceae</taxon>
        <taxon>Mycolicibacterium</taxon>
    </lineage>
</organism>
<evidence type="ECO:0000313" key="2">
    <source>
        <dbReference type="EMBL" id="MEX3743493.1"/>
    </source>
</evidence>
<dbReference type="EMBL" id="JBDLOU010000207">
    <property type="protein sequence ID" value="MEX3743493.1"/>
    <property type="molecule type" value="Genomic_DNA"/>
</dbReference>
<keyword evidence="1" id="KW-1133">Transmembrane helix</keyword>
<feature type="non-terminal residue" evidence="2">
    <location>
        <position position="1"/>
    </location>
</feature>
<protein>
    <submittedName>
        <fullName evidence="2">Uncharacterized protein</fullName>
    </submittedName>
</protein>
<keyword evidence="1" id="KW-0472">Membrane</keyword>
<dbReference type="RefSeq" id="WP_368574818.1">
    <property type="nucleotide sequence ID" value="NZ_JBDLOU010000207.1"/>
</dbReference>
<accession>A0ABV3VQ36</accession>
<keyword evidence="1" id="KW-0812">Transmembrane</keyword>
<dbReference type="Proteomes" id="UP001558474">
    <property type="component" value="Unassembled WGS sequence"/>
</dbReference>
<evidence type="ECO:0000313" key="3">
    <source>
        <dbReference type="Proteomes" id="UP001558474"/>
    </source>
</evidence>
<evidence type="ECO:0000256" key="1">
    <source>
        <dbReference type="SAM" id="Phobius"/>
    </source>
</evidence>
<keyword evidence="3" id="KW-1185">Reference proteome</keyword>
<comment type="caution">
    <text evidence="2">The sequence shown here is derived from an EMBL/GenBank/DDBJ whole genome shotgun (WGS) entry which is preliminary data.</text>
</comment>
<proteinExistence type="predicted"/>